<keyword evidence="3" id="KW-1185">Reference proteome</keyword>
<accession>A0A0A2MDT4</accession>
<evidence type="ECO:0000256" key="1">
    <source>
        <dbReference type="SAM" id="SignalP"/>
    </source>
</evidence>
<proteinExistence type="predicted"/>
<comment type="caution">
    <text evidence="2">The sequence shown here is derived from an EMBL/GenBank/DDBJ whole genome shotgun (WGS) entry which is preliminary data.</text>
</comment>
<evidence type="ECO:0000313" key="2">
    <source>
        <dbReference type="EMBL" id="KGO89751.1"/>
    </source>
</evidence>
<dbReference type="EMBL" id="JRLW01000005">
    <property type="protein sequence ID" value="KGO89751.1"/>
    <property type="molecule type" value="Genomic_DNA"/>
</dbReference>
<reference evidence="2 3" key="1">
    <citation type="submission" date="2013-09" db="EMBL/GenBank/DDBJ databases">
        <authorList>
            <person name="Zeng Z."/>
            <person name="Chen C."/>
        </authorList>
    </citation>
    <scope>NUCLEOTIDE SEQUENCE [LARGE SCALE GENOMIC DNA]</scope>
    <source>
        <strain evidence="2 3">GH29-5</strain>
    </source>
</reference>
<organism evidence="2 3">
    <name type="scientific">Flavobacterium suncheonense GH29-5 = DSM 17707</name>
    <dbReference type="NCBI Taxonomy" id="1121899"/>
    <lineage>
        <taxon>Bacteria</taxon>
        <taxon>Pseudomonadati</taxon>
        <taxon>Bacteroidota</taxon>
        <taxon>Flavobacteriia</taxon>
        <taxon>Flavobacteriales</taxon>
        <taxon>Flavobacteriaceae</taxon>
        <taxon>Flavobacterium</taxon>
    </lineage>
</organism>
<protein>
    <recommendedName>
        <fullName evidence="4">Lipoprotein</fullName>
    </recommendedName>
</protein>
<feature type="chain" id="PRO_5001992029" description="Lipoprotein" evidence="1">
    <location>
        <begin position="24"/>
        <end position="116"/>
    </location>
</feature>
<evidence type="ECO:0000313" key="3">
    <source>
        <dbReference type="Proteomes" id="UP000030121"/>
    </source>
</evidence>
<sequence length="116" mass="12659">MKIIKIKQIMKKVILFLSILVFIGCGNSEPNESNAKEAARAAIIHNLKNINSANFHQNEVIADLGGGVYQYKETVNATNNFGGSIANDVTVKVKYVGGDASEVSSWSILDIQFSER</sequence>
<dbReference type="Proteomes" id="UP000030121">
    <property type="component" value="Unassembled WGS sequence"/>
</dbReference>
<dbReference type="AlphaFoldDB" id="A0A0A2MDT4"/>
<gene>
    <name evidence="2" type="ORF">Q764_06060</name>
</gene>
<dbReference type="STRING" id="1121899.GCA_000430025_01867"/>
<name>A0A0A2MDT4_9FLAO</name>
<feature type="signal peptide" evidence="1">
    <location>
        <begin position="1"/>
        <end position="23"/>
    </location>
</feature>
<keyword evidence="1" id="KW-0732">Signal</keyword>
<evidence type="ECO:0008006" key="4">
    <source>
        <dbReference type="Google" id="ProtNLM"/>
    </source>
</evidence>
<dbReference type="PROSITE" id="PS51257">
    <property type="entry name" value="PROKAR_LIPOPROTEIN"/>
    <property type="match status" value="1"/>
</dbReference>